<protein>
    <submittedName>
        <fullName evidence="9">Branched-chain alpha-keto acid dehydrogenase subunit E2</fullName>
    </submittedName>
</protein>
<comment type="cofactor">
    <cofactor evidence="1">
        <name>(R)-lipoate</name>
        <dbReference type="ChEBI" id="CHEBI:83088"/>
    </cofactor>
</comment>
<dbReference type="InterPro" id="IPR003016">
    <property type="entry name" value="2-oxoA_DH_lipoyl-BS"/>
</dbReference>
<dbReference type="RefSeq" id="WP_007740651.1">
    <property type="nucleotide sequence ID" value="NZ_AOMF01000157.1"/>
</dbReference>
<dbReference type="EMBL" id="AOMF01000157">
    <property type="protein sequence ID" value="EMA52369.1"/>
    <property type="molecule type" value="Genomic_DNA"/>
</dbReference>
<dbReference type="PROSITE" id="PS51826">
    <property type="entry name" value="PSBD"/>
    <property type="match status" value="1"/>
</dbReference>
<dbReference type="SUPFAM" id="SSF52777">
    <property type="entry name" value="CoA-dependent acyltransferases"/>
    <property type="match status" value="1"/>
</dbReference>
<feature type="region of interest" description="Disordered" evidence="6">
    <location>
        <begin position="62"/>
        <end position="240"/>
    </location>
</feature>
<keyword evidence="4" id="KW-0450">Lipoyl</keyword>
<evidence type="ECO:0000256" key="6">
    <source>
        <dbReference type="SAM" id="MobiDB-lite"/>
    </source>
</evidence>
<keyword evidence="5" id="KW-0012">Acyltransferase</keyword>
<dbReference type="InterPro" id="IPR050743">
    <property type="entry name" value="2-oxoacid_DH_E2_comp"/>
</dbReference>
<dbReference type="Proteomes" id="UP000011680">
    <property type="component" value="Unassembled WGS sequence"/>
</dbReference>
<evidence type="ECO:0000256" key="4">
    <source>
        <dbReference type="ARBA" id="ARBA00022823"/>
    </source>
</evidence>
<evidence type="ECO:0000256" key="3">
    <source>
        <dbReference type="ARBA" id="ARBA00022679"/>
    </source>
</evidence>
<dbReference type="PATRIC" id="fig|1227457.3.peg.2204"/>
<evidence type="ECO:0000313" key="10">
    <source>
        <dbReference type="Proteomes" id="UP000011680"/>
    </source>
</evidence>
<sequence length="461" mass="50353">MSYEFELPDPGEGLTEAEIEQWHVEEGDEVAEDDVLGEVETDKAVTEIPAPISGTIQEITAEEGETVDVGTVIVVFDTGDEAEDEDTEEAEETDESTEESEDEEAEAEQSGDETEDTETGEEATEEEEPEEEEPEEAVTEAGTEDEDEEIDESEEPATGDERVFAAPSTRRYAREEGVDLAAVDGSGPDGRVLRDDIDEQAGNGEAETGTIEELHPSVDIEPTAIDEDESRSERRDLSGLRGQIADNMTRSLTVTAQLTSGFEADATELVALKERLNEKHDVHITYTPILLKAVVPALKEFPLVNASIDDSTGEIVEKHYYNVGFATHTEDGLMVPVIKDIDGKSIVEVAEEMTELAEQARERSIDVADMQDGTFTVTNLALDGEHRTFGTPVINHPEAAIMGIGPIGEKPIAVDGDLEVREQVPLSLSFDHRLIDGVTANRFMEHVIEAIEDPDVLLSRL</sequence>
<feature type="compositionally biased region" description="Acidic residues" evidence="6">
    <location>
        <begin position="78"/>
        <end position="158"/>
    </location>
</feature>
<keyword evidence="3" id="KW-0808">Transferase</keyword>
<dbReference type="InterPro" id="IPR023213">
    <property type="entry name" value="CAT-like_dom_sf"/>
</dbReference>
<reference evidence="9 10" key="1">
    <citation type="journal article" date="2014" name="PLoS Genet.">
        <title>Phylogenetically driven sequencing of extremely halophilic archaea reveals strategies for static and dynamic osmo-response.</title>
        <authorList>
            <person name="Becker E.A."/>
            <person name="Seitzer P.M."/>
            <person name="Tritt A."/>
            <person name="Larsen D."/>
            <person name="Krusor M."/>
            <person name="Yao A.I."/>
            <person name="Wu D."/>
            <person name="Madern D."/>
            <person name="Eisen J.A."/>
            <person name="Darling A.E."/>
            <person name="Facciotti M.T."/>
        </authorList>
    </citation>
    <scope>NUCLEOTIDE SEQUENCE [LARGE SCALE GENOMIC DNA]</scope>
    <source>
        <strain evidence="9 10">JCM 13552</strain>
    </source>
</reference>
<gene>
    <name evidence="9" type="ORF">C451_11673</name>
</gene>
<evidence type="ECO:0000256" key="2">
    <source>
        <dbReference type="ARBA" id="ARBA00007317"/>
    </source>
</evidence>
<comment type="similarity">
    <text evidence="2">Belongs to the 2-oxoacid dehydrogenase family.</text>
</comment>
<dbReference type="eggNOG" id="arCOG01706">
    <property type="taxonomic scope" value="Archaea"/>
</dbReference>
<dbReference type="InterPro" id="IPR036625">
    <property type="entry name" value="E3-bd_dom_sf"/>
</dbReference>
<evidence type="ECO:0000256" key="1">
    <source>
        <dbReference type="ARBA" id="ARBA00001938"/>
    </source>
</evidence>
<dbReference type="SUPFAM" id="SSF47005">
    <property type="entry name" value="Peripheral subunit-binding domain of 2-oxo acid dehydrogenase complex"/>
    <property type="match status" value="1"/>
</dbReference>
<comment type="caution">
    <text evidence="9">The sequence shown here is derived from an EMBL/GenBank/DDBJ whole genome shotgun (WGS) entry which is preliminary data.</text>
</comment>
<dbReference type="Gene3D" id="3.30.559.10">
    <property type="entry name" value="Chloramphenicol acetyltransferase-like domain"/>
    <property type="match status" value="1"/>
</dbReference>
<dbReference type="AlphaFoldDB" id="M0N5G9"/>
<proteinExistence type="inferred from homology"/>
<dbReference type="InterPro" id="IPR011053">
    <property type="entry name" value="Single_hybrid_motif"/>
</dbReference>
<dbReference type="CDD" id="cd06849">
    <property type="entry name" value="lipoyl_domain"/>
    <property type="match status" value="1"/>
</dbReference>
<feature type="domain" description="Lipoyl-binding" evidence="7">
    <location>
        <begin position="2"/>
        <end position="77"/>
    </location>
</feature>
<organism evidence="9 10">
    <name type="scientific">Halococcus thailandensis JCM 13552</name>
    <dbReference type="NCBI Taxonomy" id="1227457"/>
    <lineage>
        <taxon>Archaea</taxon>
        <taxon>Methanobacteriati</taxon>
        <taxon>Methanobacteriota</taxon>
        <taxon>Stenosarchaea group</taxon>
        <taxon>Halobacteria</taxon>
        <taxon>Halobacteriales</taxon>
        <taxon>Halococcaceae</taxon>
        <taxon>Halococcus</taxon>
    </lineage>
</organism>
<evidence type="ECO:0000313" key="9">
    <source>
        <dbReference type="EMBL" id="EMA52369.1"/>
    </source>
</evidence>
<dbReference type="STRING" id="1227457.C451_11673"/>
<dbReference type="Gene3D" id="2.40.50.100">
    <property type="match status" value="1"/>
</dbReference>
<dbReference type="OrthoDB" id="56234at2157"/>
<accession>M0N5G9</accession>
<feature type="domain" description="Peripheral subunit-binding (PSBD)" evidence="8">
    <location>
        <begin position="164"/>
        <end position="201"/>
    </location>
</feature>
<dbReference type="InterPro" id="IPR001078">
    <property type="entry name" value="2-oxoacid_DH_actylTfrase"/>
</dbReference>
<dbReference type="Pfam" id="PF02817">
    <property type="entry name" value="E3_binding"/>
    <property type="match status" value="1"/>
</dbReference>
<dbReference type="GO" id="GO:0016407">
    <property type="term" value="F:acetyltransferase activity"/>
    <property type="evidence" value="ECO:0007669"/>
    <property type="project" value="TreeGrafter"/>
</dbReference>
<dbReference type="GO" id="GO:0031405">
    <property type="term" value="F:lipoic acid binding"/>
    <property type="evidence" value="ECO:0007669"/>
    <property type="project" value="TreeGrafter"/>
</dbReference>
<dbReference type="PROSITE" id="PS50968">
    <property type="entry name" value="BIOTINYL_LIPOYL"/>
    <property type="match status" value="1"/>
</dbReference>
<dbReference type="Pfam" id="PF00198">
    <property type="entry name" value="2-oxoacid_dh"/>
    <property type="match status" value="1"/>
</dbReference>
<dbReference type="PANTHER" id="PTHR43178">
    <property type="entry name" value="DIHYDROLIPOAMIDE ACETYLTRANSFERASE COMPONENT OF PYRUVATE DEHYDROGENASE COMPLEX"/>
    <property type="match status" value="1"/>
</dbReference>
<keyword evidence="10" id="KW-1185">Reference proteome</keyword>
<dbReference type="InterPro" id="IPR004167">
    <property type="entry name" value="PSBD"/>
</dbReference>
<name>M0N5G9_9EURY</name>
<dbReference type="GO" id="GO:0005737">
    <property type="term" value="C:cytoplasm"/>
    <property type="evidence" value="ECO:0007669"/>
    <property type="project" value="TreeGrafter"/>
</dbReference>
<dbReference type="InterPro" id="IPR000089">
    <property type="entry name" value="Biotin_lipoyl"/>
</dbReference>
<evidence type="ECO:0000259" key="7">
    <source>
        <dbReference type="PROSITE" id="PS50968"/>
    </source>
</evidence>
<dbReference type="FunFam" id="3.30.559.10:FF:000007">
    <property type="entry name" value="Dihydrolipoamide acetyltransferase component of pyruvate dehydrogenase complex"/>
    <property type="match status" value="1"/>
</dbReference>
<dbReference type="SUPFAM" id="SSF51230">
    <property type="entry name" value="Single hybrid motif"/>
    <property type="match status" value="1"/>
</dbReference>
<dbReference type="PANTHER" id="PTHR43178:SF5">
    <property type="entry name" value="LIPOAMIDE ACYLTRANSFERASE COMPONENT OF BRANCHED-CHAIN ALPHA-KETO ACID DEHYDROGENASE COMPLEX, MITOCHONDRIAL"/>
    <property type="match status" value="1"/>
</dbReference>
<dbReference type="Pfam" id="PF00364">
    <property type="entry name" value="Biotin_lipoyl"/>
    <property type="match status" value="1"/>
</dbReference>
<dbReference type="Gene3D" id="4.10.320.10">
    <property type="entry name" value="E3-binding domain"/>
    <property type="match status" value="1"/>
</dbReference>
<dbReference type="PROSITE" id="PS00189">
    <property type="entry name" value="LIPOYL"/>
    <property type="match status" value="1"/>
</dbReference>
<evidence type="ECO:0000256" key="5">
    <source>
        <dbReference type="ARBA" id="ARBA00023315"/>
    </source>
</evidence>
<evidence type="ECO:0000259" key="8">
    <source>
        <dbReference type="PROSITE" id="PS51826"/>
    </source>
</evidence>